<accession>A0ACA9JY22</accession>
<protein>
    <submittedName>
        <fullName evidence="1">4863_t:CDS:1</fullName>
    </submittedName>
</protein>
<comment type="caution">
    <text evidence="1">The sequence shown here is derived from an EMBL/GenBank/DDBJ whole genome shotgun (WGS) entry which is preliminary data.</text>
</comment>
<organism evidence="1 2">
    <name type="scientific">Scutellospora calospora</name>
    <dbReference type="NCBI Taxonomy" id="85575"/>
    <lineage>
        <taxon>Eukaryota</taxon>
        <taxon>Fungi</taxon>
        <taxon>Fungi incertae sedis</taxon>
        <taxon>Mucoromycota</taxon>
        <taxon>Glomeromycotina</taxon>
        <taxon>Glomeromycetes</taxon>
        <taxon>Diversisporales</taxon>
        <taxon>Gigasporaceae</taxon>
        <taxon>Scutellospora</taxon>
    </lineage>
</organism>
<feature type="non-terminal residue" evidence="1">
    <location>
        <position position="1"/>
    </location>
</feature>
<proteinExistence type="predicted"/>
<evidence type="ECO:0000313" key="1">
    <source>
        <dbReference type="EMBL" id="CAG8441929.1"/>
    </source>
</evidence>
<sequence length="109" mass="12062">PCNGYYVDESPKMSYRKRRSPLERRGDSEPKDTCESEGFNGPCGTKPTIFKCNGLTWDCGNEGFKHQTCDGPETGIYMIIKSCCLSNSKKRQTGGTSPATINVNDQKNV</sequence>
<reference evidence="1" key="1">
    <citation type="submission" date="2021-06" db="EMBL/GenBank/DDBJ databases">
        <authorList>
            <person name="Kallberg Y."/>
            <person name="Tangrot J."/>
            <person name="Rosling A."/>
        </authorList>
    </citation>
    <scope>NUCLEOTIDE SEQUENCE</scope>
    <source>
        <strain evidence="1">AU212A</strain>
    </source>
</reference>
<dbReference type="EMBL" id="CAJVPM010000336">
    <property type="protein sequence ID" value="CAG8441929.1"/>
    <property type="molecule type" value="Genomic_DNA"/>
</dbReference>
<dbReference type="Proteomes" id="UP000789860">
    <property type="component" value="Unassembled WGS sequence"/>
</dbReference>
<name>A0ACA9JY22_9GLOM</name>
<keyword evidence="2" id="KW-1185">Reference proteome</keyword>
<evidence type="ECO:0000313" key="2">
    <source>
        <dbReference type="Proteomes" id="UP000789860"/>
    </source>
</evidence>
<gene>
    <name evidence="1" type="ORF">SCALOS_LOCUS685</name>
</gene>